<dbReference type="Gene3D" id="3.30.70.330">
    <property type="match status" value="1"/>
</dbReference>
<dbReference type="InterPro" id="IPR035979">
    <property type="entry name" value="RBD_domain_sf"/>
</dbReference>
<dbReference type="InterPro" id="IPR012677">
    <property type="entry name" value="Nucleotide-bd_a/b_plait_sf"/>
</dbReference>
<reference evidence="7" key="1">
    <citation type="submission" date="2015-05" db="EMBL/GenBank/DDBJ databases">
        <title>Characterization of a AccRBM11 gene from Apis cerana cerana and its role in oxidative stress.</title>
        <authorList>
            <person name="Li G."/>
            <person name="Guo X."/>
            <person name="Xu B."/>
        </authorList>
    </citation>
    <scope>NUCLEOTIDE SEQUENCE</scope>
</reference>
<protein>
    <submittedName>
        <fullName evidence="7">RBM11</fullName>
    </submittedName>
</protein>
<evidence type="ECO:0000256" key="3">
    <source>
        <dbReference type="ARBA" id="ARBA00023242"/>
    </source>
</evidence>
<dbReference type="EMBL" id="KR827410">
    <property type="protein sequence ID" value="ALG65080.1"/>
    <property type="molecule type" value="Genomic_DNA"/>
</dbReference>
<name>A0A188WE21_APICC</name>
<sequence length="186" mass="22119">MDEEMRTLWCGNLSEKVTEEILYELFLQGGPVQRVTIPKDRDGKQRTYGFVTYKHINSVLYALELFDGTSLFNRPLNMSPRKNALSQINNSQDNFVHLNHWLQLGQEMLLGNDMSHLKGDTFGMNMISNTDSHMKHIDNYSYKDDRRSRRVHPYHREQHKNSNHHNNHKNIHYSKRDYKNIRHSYS</sequence>
<dbReference type="CDD" id="cd12336">
    <property type="entry name" value="RRM_RBM7_like"/>
    <property type="match status" value="1"/>
</dbReference>
<evidence type="ECO:0000256" key="5">
    <source>
        <dbReference type="SAM" id="MobiDB-lite"/>
    </source>
</evidence>
<dbReference type="GO" id="GO:0005654">
    <property type="term" value="C:nucleoplasm"/>
    <property type="evidence" value="ECO:0007669"/>
    <property type="project" value="UniProtKB-SubCell"/>
</dbReference>
<evidence type="ECO:0000256" key="4">
    <source>
        <dbReference type="PROSITE-ProRule" id="PRU00176"/>
    </source>
</evidence>
<feature type="domain" description="RRM" evidence="6">
    <location>
        <begin position="6"/>
        <end position="83"/>
    </location>
</feature>
<dbReference type="SUPFAM" id="SSF54928">
    <property type="entry name" value="RNA-binding domain, RBD"/>
    <property type="match status" value="1"/>
</dbReference>
<keyword evidence="2 4" id="KW-0694">RNA-binding</keyword>
<dbReference type="PANTHER" id="PTHR13798:SF11">
    <property type="entry name" value="RNA-BINDING PROTEIN 7-RELATED"/>
    <property type="match status" value="1"/>
</dbReference>
<feature type="compositionally biased region" description="Basic residues" evidence="5">
    <location>
        <begin position="161"/>
        <end position="173"/>
    </location>
</feature>
<dbReference type="GO" id="GO:0000381">
    <property type="term" value="P:regulation of alternative mRNA splicing, via spliceosome"/>
    <property type="evidence" value="ECO:0007669"/>
    <property type="project" value="TreeGrafter"/>
</dbReference>
<keyword evidence="3" id="KW-0539">Nucleus</keyword>
<comment type="subcellular location">
    <subcellularLocation>
        <location evidence="1">Nucleus</location>
        <location evidence="1">Nucleoplasm</location>
    </subcellularLocation>
</comment>
<dbReference type="GO" id="GO:0003727">
    <property type="term" value="F:single-stranded RNA binding"/>
    <property type="evidence" value="ECO:0007669"/>
    <property type="project" value="TreeGrafter"/>
</dbReference>
<dbReference type="InterPro" id="IPR052285">
    <property type="entry name" value="NEXT_complex_subunit"/>
</dbReference>
<gene>
    <name evidence="7" type="primary">RBM11</name>
</gene>
<dbReference type="PANTHER" id="PTHR13798">
    <property type="entry name" value="RNA BINDING MOTIF RBM PROTEIN -RELATED"/>
    <property type="match status" value="1"/>
</dbReference>
<feature type="region of interest" description="Disordered" evidence="5">
    <location>
        <begin position="155"/>
        <end position="186"/>
    </location>
</feature>
<accession>A0A188WE21</accession>
<evidence type="ECO:0000256" key="2">
    <source>
        <dbReference type="ARBA" id="ARBA00022884"/>
    </source>
</evidence>
<dbReference type="PROSITE" id="PS50102">
    <property type="entry name" value="RRM"/>
    <property type="match status" value="1"/>
</dbReference>
<evidence type="ECO:0000313" key="7">
    <source>
        <dbReference type="EMBL" id="ALG65080.1"/>
    </source>
</evidence>
<evidence type="ECO:0000259" key="6">
    <source>
        <dbReference type="PROSITE" id="PS50102"/>
    </source>
</evidence>
<evidence type="ECO:0000256" key="1">
    <source>
        <dbReference type="ARBA" id="ARBA00004642"/>
    </source>
</evidence>
<dbReference type="SMART" id="SM00360">
    <property type="entry name" value="RRM"/>
    <property type="match status" value="1"/>
</dbReference>
<dbReference type="EMBL" id="KR827409">
    <property type="protein sequence ID" value="ALG65079.1"/>
    <property type="molecule type" value="mRNA"/>
</dbReference>
<dbReference type="Pfam" id="PF00076">
    <property type="entry name" value="RRM_1"/>
    <property type="match status" value="1"/>
</dbReference>
<dbReference type="AlphaFoldDB" id="A0A188WE21"/>
<proteinExistence type="evidence at transcript level"/>
<organism evidence="7">
    <name type="scientific">Apis cerana cerana</name>
    <name type="common">Oriental honeybee</name>
    <dbReference type="NCBI Taxonomy" id="94128"/>
    <lineage>
        <taxon>Eukaryota</taxon>
        <taxon>Metazoa</taxon>
        <taxon>Ecdysozoa</taxon>
        <taxon>Arthropoda</taxon>
        <taxon>Hexapoda</taxon>
        <taxon>Insecta</taxon>
        <taxon>Pterygota</taxon>
        <taxon>Neoptera</taxon>
        <taxon>Endopterygota</taxon>
        <taxon>Hymenoptera</taxon>
        <taxon>Apocrita</taxon>
        <taxon>Aculeata</taxon>
        <taxon>Apoidea</taxon>
        <taxon>Anthophila</taxon>
        <taxon>Apidae</taxon>
        <taxon>Apis</taxon>
    </lineage>
</organism>
<dbReference type="InterPro" id="IPR000504">
    <property type="entry name" value="RRM_dom"/>
</dbReference>